<gene>
    <name evidence="1" type="ORF">BCR38DRAFT_412288</name>
</gene>
<dbReference type="GeneID" id="63774886"/>
<accession>A0A1Y2DLG4</accession>
<organism evidence="1 2">
    <name type="scientific">Pseudomassariella vexata</name>
    <dbReference type="NCBI Taxonomy" id="1141098"/>
    <lineage>
        <taxon>Eukaryota</taxon>
        <taxon>Fungi</taxon>
        <taxon>Dikarya</taxon>
        <taxon>Ascomycota</taxon>
        <taxon>Pezizomycotina</taxon>
        <taxon>Sordariomycetes</taxon>
        <taxon>Xylariomycetidae</taxon>
        <taxon>Amphisphaeriales</taxon>
        <taxon>Pseudomassariaceae</taxon>
        <taxon>Pseudomassariella</taxon>
    </lineage>
</organism>
<dbReference type="AlphaFoldDB" id="A0A1Y2DLG4"/>
<protein>
    <submittedName>
        <fullName evidence="1">Uncharacterized protein</fullName>
    </submittedName>
</protein>
<dbReference type="InParanoid" id="A0A1Y2DLG4"/>
<dbReference type="RefSeq" id="XP_040712521.1">
    <property type="nucleotide sequence ID" value="XM_040858674.1"/>
</dbReference>
<keyword evidence="2" id="KW-1185">Reference proteome</keyword>
<reference evidence="1 2" key="1">
    <citation type="submission" date="2016-07" db="EMBL/GenBank/DDBJ databases">
        <title>Pervasive Adenine N6-methylation of Active Genes in Fungi.</title>
        <authorList>
            <consortium name="DOE Joint Genome Institute"/>
            <person name="Mondo S.J."/>
            <person name="Dannebaum R.O."/>
            <person name="Kuo R.C."/>
            <person name="Labutti K."/>
            <person name="Haridas S."/>
            <person name="Kuo A."/>
            <person name="Salamov A."/>
            <person name="Ahrendt S.R."/>
            <person name="Lipzen A."/>
            <person name="Sullivan W."/>
            <person name="Andreopoulos W.B."/>
            <person name="Clum A."/>
            <person name="Lindquist E."/>
            <person name="Daum C."/>
            <person name="Ramamoorthy G.K."/>
            <person name="Gryganskyi A."/>
            <person name="Culley D."/>
            <person name="Magnuson J.K."/>
            <person name="James T.Y."/>
            <person name="O'Malley M.A."/>
            <person name="Stajich J.E."/>
            <person name="Spatafora J.W."/>
            <person name="Visel A."/>
            <person name="Grigoriev I.V."/>
        </authorList>
    </citation>
    <scope>NUCLEOTIDE SEQUENCE [LARGE SCALE GENOMIC DNA]</scope>
    <source>
        <strain evidence="1 2">CBS 129021</strain>
    </source>
</reference>
<dbReference type="OrthoDB" id="47494at2759"/>
<proteinExistence type="predicted"/>
<name>A0A1Y2DLG4_9PEZI</name>
<comment type="caution">
    <text evidence="1">The sequence shown here is derived from an EMBL/GenBank/DDBJ whole genome shotgun (WGS) entry which is preliminary data.</text>
</comment>
<dbReference type="EMBL" id="MCFJ01000012">
    <property type="protein sequence ID" value="ORY60087.1"/>
    <property type="molecule type" value="Genomic_DNA"/>
</dbReference>
<sequence>MLGNEETVEHEKEFSSYKLEDNRVQEGVFLAGADGVERGVRKQLQPNCELLDPEQFCSTLRKILDGACFDSLVFRRSHGVNALIEIRTWRLRKKGNSLVQVDGEEGGLEECSPNDENTGRLSESWSFDDVLILRRIGVSAVDLELVAPCDG</sequence>
<evidence type="ECO:0000313" key="2">
    <source>
        <dbReference type="Proteomes" id="UP000193689"/>
    </source>
</evidence>
<dbReference type="Proteomes" id="UP000193689">
    <property type="component" value="Unassembled WGS sequence"/>
</dbReference>
<evidence type="ECO:0000313" key="1">
    <source>
        <dbReference type="EMBL" id="ORY60087.1"/>
    </source>
</evidence>